<dbReference type="SUPFAM" id="SSF46785">
    <property type="entry name" value="Winged helix' DNA-binding domain"/>
    <property type="match status" value="1"/>
</dbReference>
<dbReference type="RefSeq" id="WP_110920891.1">
    <property type="nucleotide sequence ID" value="NZ_PNJG02000002.1"/>
</dbReference>
<dbReference type="EMBL" id="PNJG02000002">
    <property type="protein sequence ID" value="RKQ35400.1"/>
    <property type="molecule type" value="Genomic_DNA"/>
</dbReference>
<dbReference type="InterPro" id="IPR005119">
    <property type="entry name" value="LysR_subst-bd"/>
</dbReference>
<comment type="caution">
    <text evidence="6">The sequence shown here is derived from an EMBL/GenBank/DDBJ whole genome shotgun (WGS) entry which is preliminary data.</text>
</comment>
<evidence type="ECO:0000313" key="7">
    <source>
        <dbReference type="Proteomes" id="UP000249516"/>
    </source>
</evidence>
<keyword evidence="7" id="KW-1185">Reference proteome</keyword>
<dbReference type="CDD" id="cd08414">
    <property type="entry name" value="PBP2_LTTR_aromatics_like"/>
    <property type="match status" value="1"/>
</dbReference>
<dbReference type="Gene3D" id="3.40.190.10">
    <property type="entry name" value="Periplasmic binding protein-like II"/>
    <property type="match status" value="2"/>
</dbReference>
<dbReference type="PRINTS" id="PR00039">
    <property type="entry name" value="HTHLYSR"/>
</dbReference>
<evidence type="ECO:0000256" key="3">
    <source>
        <dbReference type="ARBA" id="ARBA00023125"/>
    </source>
</evidence>
<dbReference type="OrthoDB" id="3636008at2"/>
<evidence type="ECO:0000256" key="1">
    <source>
        <dbReference type="ARBA" id="ARBA00009437"/>
    </source>
</evidence>
<dbReference type="GO" id="GO:0032993">
    <property type="term" value="C:protein-DNA complex"/>
    <property type="evidence" value="ECO:0007669"/>
    <property type="project" value="TreeGrafter"/>
</dbReference>
<dbReference type="InterPro" id="IPR036388">
    <property type="entry name" value="WH-like_DNA-bd_sf"/>
</dbReference>
<evidence type="ECO:0000259" key="5">
    <source>
        <dbReference type="PROSITE" id="PS50931"/>
    </source>
</evidence>
<keyword evidence="2" id="KW-0805">Transcription regulation</keyword>
<keyword evidence="4" id="KW-0804">Transcription</keyword>
<dbReference type="InterPro" id="IPR036390">
    <property type="entry name" value="WH_DNA-bd_sf"/>
</dbReference>
<dbReference type="InterPro" id="IPR000847">
    <property type="entry name" value="LysR_HTH_N"/>
</dbReference>
<gene>
    <name evidence="6" type="ORF">C1C97_006160</name>
</gene>
<evidence type="ECO:0000256" key="4">
    <source>
        <dbReference type="ARBA" id="ARBA00023163"/>
    </source>
</evidence>
<dbReference type="SUPFAM" id="SSF53850">
    <property type="entry name" value="Periplasmic binding protein-like II"/>
    <property type="match status" value="1"/>
</dbReference>
<evidence type="ECO:0000313" key="6">
    <source>
        <dbReference type="EMBL" id="RKQ35400.1"/>
    </source>
</evidence>
<name>A0A495A6N8_9MICC</name>
<dbReference type="PANTHER" id="PTHR30346:SF28">
    <property type="entry name" value="HTH-TYPE TRANSCRIPTIONAL REGULATOR CYNR"/>
    <property type="match status" value="1"/>
</dbReference>
<accession>A0A495A6N8</accession>
<sequence length="292" mass="31727">MDLRQLNHFIAVAEERHFGRAAERLHMAQPPLSQQIRQLEEELGVRLLDRTTRRVDLTPAGQELLDRGRRIVTELETLTADVHRVGNGAAGVLRVGFSGPATYGVMPRLGRAVQEQLPGVSLVLHGEMPGPAMEAGLREHTLDAAILSPPVASQDIEHRLVHREELVVAVPRDSSLAAGPVSARLLQDQQFVSHPPESVIARTVSELCRASGFRMRIGQVTHETAGMLSLVAAGGGVAVLPESVRALRLSGVVYVDLQDSPGVDVAVAWRRNDRSALLRSFLHLVLDVMEGP</sequence>
<comment type="similarity">
    <text evidence="1">Belongs to the LysR transcriptional regulatory family.</text>
</comment>
<reference evidence="6 7" key="1">
    <citation type="submission" date="2018-10" db="EMBL/GenBank/DDBJ databases">
        <title>Kocuria tytouropygialis sp. nov., isolated from the uropygial gland of an American barn owl (Tyto furcata).</title>
        <authorList>
            <person name="Braun M.S."/>
            <person name="Wang E."/>
            <person name="Zimmermann S."/>
            <person name="Wagner H."/>
            <person name="Wink M."/>
        </authorList>
    </citation>
    <scope>NUCLEOTIDE SEQUENCE [LARGE SCALE GENOMIC DNA]</scope>
    <source>
        <strain evidence="6 7">442</strain>
    </source>
</reference>
<dbReference type="Pfam" id="PF03466">
    <property type="entry name" value="LysR_substrate"/>
    <property type="match status" value="1"/>
</dbReference>
<evidence type="ECO:0000256" key="2">
    <source>
        <dbReference type="ARBA" id="ARBA00023015"/>
    </source>
</evidence>
<dbReference type="Gene3D" id="1.10.10.10">
    <property type="entry name" value="Winged helix-like DNA-binding domain superfamily/Winged helix DNA-binding domain"/>
    <property type="match status" value="1"/>
</dbReference>
<organism evidence="6 7">
    <name type="scientific">Kocuria tytonis</name>
    <dbReference type="NCBI Taxonomy" id="2054280"/>
    <lineage>
        <taxon>Bacteria</taxon>
        <taxon>Bacillati</taxon>
        <taxon>Actinomycetota</taxon>
        <taxon>Actinomycetes</taxon>
        <taxon>Micrococcales</taxon>
        <taxon>Micrococcaceae</taxon>
        <taxon>Kocuria</taxon>
    </lineage>
</organism>
<dbReference type="GO" id="GO:0003700">
    <property type="term" value="F:DNA-binding transcription factor activity"/>
    <property type="evidence" value="ECO:0007669"/>
    <property type="project" value="InterPro"/>
</dbReference>
<protein>
    <submittedName>
        <fullName evidence="6">LysR family transcriptional regulator</fullName>
    </submittedName>
</protein>
<dbReference type="AlphaFoldDB" id="A0A495A6N8"/>
<dbReference type="PROSITE" id="PS50931">
    <property type="entry name" value="HTH_LYSR"/>
    <property type="match status" value="1"/>
</dbReference>
<proteinExistence type="inferred from homology"/>
<dbReference type="Pfam" id="PF00126">
    <property type="entry name" value="HTH_1"/>
    <property type="match status" value="1"/>
</dbReference>
<keyword evidence="3" id="KW-0238">DNA-binding</keyword>
<dbReference type="GO" id="GO:0003677">
    <property type="term" value="F:DNA binding"/>
    <property type="evidence" value="ECO:0007669"/>
    <property type="project" value="UniProtKB-KW"/>
</dbReference>
<dbReference type="PANTHER" id="PTHR30346">
    <property type="entry name" value="TRANSCRIPTIONAL DUAL REGULATOR HCAR-RELATED"/>
    <property type="match status" value="1"/>
</dbReference>
<feature type="domain" description="HTH lysR-type" evidence="5">
    <location>
        <begin position="1"/>
        <end position="58"/>
    </location>
</feature>
<dbReference type="Proteomes" id="UP000249516">
    <property type="component" value="Unassembled WGS sequence"/>
</dbReference>
<dbReference type="FunFam" id="1.10.10.10:FF:000001">
    <property type="entry name" value="LysR family transcriptional regulator"/>
    <property type="match status" value="1"/>
</dbReference>